<dbReference type="Proteomes" id="UP001055879">
    <property type="component" value="Linkage Group LG01"/>
</dbReference>
<dbReference type="EMBL" id="CM042047">
    <property type="protein sequence ID" value="KAI3770701.1"/>
    <property type="molecule type" value="Genomic_DNA"/>
</dbReference>
<evidence type="ECO:0000313" key="1">
    <source>
        <dbReference type="EMBL" id="KAI3770701.1"/>
    </source>
</evidence>
<comment type="caution">
    <text evidence="1">The sequence shown here is derived from an EMBL/GenBank/DDBJ whole genome shotgun (WGS) entry which is preliminary data.</text>
</comment>
<gene>
    <name evidence="1" type="ORF">L6452_01842</name>
</gene>
<reference evidence="1 2" key="2">
    <citation type="journal article" date="2022" name="Mol. Ecol. Resour.">
        <title>The genomes of chicory, endive, great burdock and yacon provide insights into Asteraceae paleo-polyploidization history and plant inulin production.</title>
        <authorList>
            <person name="Fan W."/>
            <person name="Wang S."/>
            <person name="Wang H."/>
            <person name="Wang A."/>
            <person name="Jiang F."/>
            <person name="Liu H."/>
            <person name="Zhao H."/>
            <person name="Xu D."/>
            <person name="Zhang Y."/>
        </authorList>
    </citation>
    <scope>NUCLEOTIDE SEQUENCE [LARGE SCALE GENOMIC DNA]</scope>
    <source>
        <strain evidence="2">cv. Niubang</strain>
    </source>
</reference>
<reference evidence="2" key="1">
    <citation type="journal article" date="2022" name="Mol. Ecol. Resour.">
        <title>The genomes of chicory, endive, great burdock and yacon provide insights into Asteraceae palaeo-polyploidization history and plant inulin production.</title>
        <authorList>
            <person name="Fan W."/>
            <person name="Wang S."/>
            <person name="Wang H."/>
            <person name="Wang A."/>
            <person name="Jiang F."/>
            <person name="Liu H."/>
            <person name="Zhao H."/>
            <person name="Xu D."/>
            <person name="Zhang Y."/>
        </authorList>
    </citation>
    <scope>NUCLEOTIDE SEQUENCE [LARGE SCALE GENOMIC DNA]</scope>
    <source>
        <strain evidence="2">cv. Niubang</strain>
    </source>
</reference>
<protein>
    <submittedName>
        <fullName evidence="1">Uncharacterized protein</fullName>
    </submittedName>
</protein>
<keyword evidence="2" id="KW-1185">Reference proteome</keyword>
<proteinExistence type="predicted"/>
<organism evidence="1 2">
    <name type="scientific">Arctium lappa</name>
    <name type="common">Greater burdock</name>
    <name type="synonym">Lappa major</name>
    <dbReference type="NCBI Taxonomy" id="4217"/>
    <lineage>
        <taxon>Eukaryota</taxon>
        <taxon>Viridiplantae</taxon>
        <taxon>Streptophyta</taxon>
        <taxon>Embryophyta</taxon>
        <taxon>Tracheophyta</taxon>
        <taxon>Spermatophyta</taxon>
        <taxon>Magnoliopsida</taxon>
        <taxon>eudicotyledons</taxon>
        <taxon>Gunneridae</taxon>
        <taxon>Pentapetalae</taxon>
        <taxon>asterids</taxon>
        <taxon>campanulids</taxon>
        <taxon>Asterales</taxon>
        <taxon>Asteraceae</taxon>
        <taxon>Carduoideae</taxon>
        <taxon>Cardueae</taxon>
        <taxon>Arctiinae</taxon>
        <taxon>Arctium</taxon>
    </lineage>
</organism>
<accession>A0ACB9FIN6</accession>
<name>A0ACB9FIN6_ARCLA</name>
<sequence>MLFTLTQRVDVMHSSRLFADRWLMALETPIFLSPAIGDYKKRNCSSSSLIGSEIDLDITLSGFLVGSRWSVDVSCEE</sequence>
<evidence type="ECO:0000313" key="2">
    <source>
        <dbReference type="Proteomes" id="UP001055879"/>
    </source>
</evidence>